<dbReference type="Gene3D" id="3.40.50.300">
    <property type="entry name" value="P-loop containing nucleotide triphosphate hydrolases"/>
    <property type="match status" value="2"/>
</dbReference>
<reference evidence="10 11" key="1">
    <citation type="submission" date="2019-03" db="EMBL/GenBank/DDBJ databases">
        <title>Metabolic potential of uncultured bacteria and archaea associated with petroleum seepage in deep-sea sediments.</title>
        <authorList>
            <person name="Dong X."/>
            <person name="Hubert C."/>
        </authorList>
    </citation>
    <scope>NUCLEOTIDE SEQUENCE [LARGE SCALE GENOMIC DNA]</scope>
    <source>
        <strain evidence="10">E44_bin92</strain>
    </source>
</reference>
<evidence type="ECO:0000256" key="1">
    <source>
        <dbReference type="ARBA" id="ARBA00004202"/>
    </source>
</evidence>
<dbReference type="FunFam" id="3.40.50.300:FF:000127">
    <property type="entry name" value="Ribose import ATP-binding protein RbsA"/>
    <property type="match status" value="1"/>
</dbReference>
<evidence type="ECO:0000256" key="6">
    <source>
        <dbReference type="ARBA" id="ARBA00022840"/>
    </source>
</evidence>
<evidence type="ECO:0000256" key="7">
    <source>
        <dbReference type="ARBA" id="ARBA00022967"/>
    </source>
</evidence>
<accession>A0A523QK99</accession>
<dbReference type="GO" id="GO:0005886">
    <property type="term" value="C:plasma membrane"/>
    <property type="evidence" value="ECO:0007669"/>
    <property type="project" value="UniProtKB-SubCell"/>
</dbReference>
<dbReference type="AlphaFoldDB" id="A0A523QK99"/>
<protein>
    <submittedName>
        <fullName evidence="10">Sugar ABC transporter ATP-binding protein</fullName>
    </submittedName>
</protein>
<dbReference type="PANTHER" id="PTHR43790">
    <property type="entry name" value="CARBOHYDRATE TRANSPORT ATP-BINDING PROTEIN MG119-RELATED"/>
    <property type="match status" value="1"/>
</dbReference>
<dbReference type="CDD" id="cd03216">
    <property type="entry name" value="ABC_Carb_Monos_I"/>
    <property type="match status" value="1"/>
</dbReference>
<dbReference type="GO" id="GO:0005524">
    <property type="term" value="F:ATP binding"/>
    <property type="evidence" value="ECO:0007669"/>
    <property type="project" value="UniProtKB-KW"/>
</dbReference>
<gene>
    <name evidence="10" type="ORF">E3J95_02880</name>
</gene>
<dbReference type="InterPro" id="IPR003593">
    <property type="entry name" value="AAA+_ATPase"/>
</dbReference>
<feature type="domain" description="ABC transporter" evidence="9">
    <location>
        <begin position="257"/>
        <end position="501"/>
    </location>
</feature>
<comment type="caution">
    <text evidence="10">The sequence shown here is derived from an EMBL/GenBank/DDBJ whole genome shotgun (WGS) entry which is preliminary data.</text>
</comment>
<evidence type="ECO:0000256" key="3">
    <source>
        <dbReference type="ARBA" id="ARBA00022475"/>
    </source>
</evidence>
<evidence type="ECO:0000256" key="8">
    <source>
        <dbReference type="ARBA" id="ARBA00023136"/>
    </source>
</evidence>
<comment type="subcellular location">
    <subcellularLocation>
        <location evidence="1">Cell membrane</location>
        <topology evidence="1">Peripheral membrane protein</topology>
    </subcellularLocation>
</comment>
<keyword evidence="4" id="KW-0677">Repeat</keyword>
<proteinExistence type="predicted"/>
<organism evidence="10 11">
    <name type="scientific">Aerophobetes bacterium</name>
    <dbReference type="NCBI Taxonomy" id="2030807"/>
    <lineage>
        <taxon>Bacteria</taxon>
        <taxon>Candidatus Aerophobota</taxon>
    </lineage>
</organism>
<dbReference type="InterPro" id="IPR017871">
    <property type="entry name" value="ABC_transporter-like_CS"/>
</dbReference>
<evidence type="ECO:0000256" key="4">
    <source>
        <dbReference type="ARBA" id="ARBA00022737"/>
    </source>
</evidence>
<keyword evidence="6 10" id="KW-0067">ATP-binding</keyword>
<dbReference type="Proteomes" id="UP000320781">
    <property type="component" value="Unassembled WGS sequence"/>
</dbReference>
<evidence type="ECO:0000259" key="9">
    <source>
        <dbReference type="PROSITE" id="PS50893"/>
    </source>
</evidence>
<dbReference type="EMBL" id="SOKU01000136">
    <property type="protein sequence ID" value="TES86067.1"/>
    <property type="molecule type" value="Genomic_DNA"/>
</dbReference>
<dbReference type="InterPro" id="IPR027417">
    <property type="entry name" value="P-loop_NTPase"/>
</dbReference>
<dbReference type="InterPro" id="IPR050107">
    <property type="entry name" value="ABC_carbohydrate_import_ATPase"/>
</dbReference>
<dbReference type="PANTHER" id="PTHR43790:SF9">
    <property type="entry name" value="GALACTOFURANOSE TRANSPORTER ATP-BINDING PROTEIN YTFR"/>
    <property type="match status" value="1"/>
</dbReference>
<keyword evidence="3" id="KW-1003">Cell membrane</keyword>
<dbReference type="SMART" id="SM00382">
    <property type="entry name" value="AAA"/>
    <property type="match status" value="2"/>
</dbReference>
<evidence type="ECO:0000313" key="10">
    <source>
        <dbReference type="EMBL" id="TES86067.1"/>
    </source>
</evidence>
<evidence type="ECO:0000256" key="2">
    <source>
        <dbReference type="ARBA" id="ARBA00022448"/>
    </source>
</evidence>
<dbReference type="PROSITE" id="PS50893">
    <property type="entry name" value="ABC_TRANSPORTER_2"/>
    <property type="match status" value="2"/>
</dbReference>
<dbReference type="CDD" id="cd03215">
    <property type="entry name" value="ABC_Carb_Monos_II"/>
    <property type="match status" value="1"/>
</dbReference>
<keyword evidence="5" id="KW-0547">Nucleotide-binding</keyword>
<dbReference type="InterPro" id="IPR003439">
    <property type="entry name" value="ABC_transporter-like_ATP-bd"/>
</dbReference>
<evidence type="ECO:0000256" key="5">
    <source>
        <dbReference type="ARBA" id="ARBA00022741"/>
    </source>
</evidence>
<dbReference type="PROSITE" id="PS00211">
    <property type="entry name" value="ABC_TRANSPORTER_1"/>
    <property type="match status" value="1"/>
</dbReference>
<keyword evidence="8" id="KW-0472">Membrane</keyword>
<name>A0A523QK99_UNCAE</name>
<feature type="domain" description="ABC transporter" evidence="9">
    <location>
        <begin position="9"/>
        <end position="245"/>
    </location>
</feature>
<dbReference type="GO" id="GO:0016887">
    <property type="term" value="F:ATP hydrolysis activity"/>
    <property type="evidence" value="ECO:0007669"/>
    <property type="project" value="InterPro"/>
</dbReference>
<dbReference type="Pfam" id="PF00005">
    <property type="entry name" value="ABC_tran"/>
    <property type="match status" value="2"/>
</dbReference>
<keyword evidence="2" id="KW-0813">Transport</keyword>
<evidence type="ECO:0000313" key="11">
    <source>
        <dbReference type="Proteomes" id="UP000320781"/>
    </source>
</evidence>
<sequence length="502" mass="55846">MSSVDDYIVRMKGITKSFPGVRALKGVDFYCQRDHVHGLVGENGAGKSTLVKILAGAYQPDEGEIFMQGKKVILPDPHTANRLGISIIYQEPSLIPYLSIAQNIVLGYEPRGCFGLIDSRKVRQIASSELSKLGVSLDLDAWVNTLPLAQRQIVAIAKALHLNTQVIIMDEPTAALSTEEIEVLFNIIRSLKTQGKSVIYISHHLEEIFKICDMTTVLKDGELIKAKKVEETDIGELTHLMVGRELGDKFPSREGTLQKEKPVLTLEGMSRAGKFQDVNLALHGGEILEISGLRGQGQKDLVRSIFGIHSIDKGIVYLDGQRVRIHSPREAIKAGIVFVSDDRKEEGLILPMSVFRNIVLPTLRTRQKMGFIREREERDLSGKLVSELRIHTPSIDQEVQYLSGGNQQKVVLAKWVLGRARVIIFCEPTRGIDVGAKIEIYTIMRELSKRRMGILMVSSELPEVLGMSDRILVMCNGRIVREFLAEEASEEKIMLAATGQAC</sequence>
<dbReference type="SUPFAM" id="SSF52540">
    <property type="entry name" value="P-loop containing nucleoside triphosphate hydrolases"/>
    <property type="match status" value="2"/>
</dbReference>
<keyword evidence="7" id="KW-1278">Translocase</keyword>